<dbReference type="Pfam" id="PF00221">
    <property type="entry name" value="Lyase_aromatic"/>
    <property type="match status" value="1"/>
</dbReference>
<dbReference type="InterPro" id="IPR008948">
    <property type="entry name" value="L-Aspartase-like"/>
</dbReference>
<comment type="similarity">
    <text evidence="1">Belongs to the PAL/histidase family.</text>
</comment>
<comment type="caution">
    <text evidence="2">The sequence shown here is derived from an EMBL/GenBank/DDBJ whole genome shotgun (WGS) entry which is preliminary data.</text>
</comment>
<dbReference type="SUPFAM" id="SSF48557">
    <property type="entry name" value="L-aspartase-like"/>
    <property type="match status" value="1"/>
</dbReference>
<dbReference type="PROSITE" id="PS00488">
    <property type="entry name" value="PAL_HISTIDASE"/>
    <property type="match status" value="1"/>
</dbReference>
<dbReference type="AlphaFoldDB" id="A0A7D9LK69"/>
<dbReference type="EMBL" id="CACRXK020018066">
    <property type="protein sequence ID" value="CAB4032029.1"/>
    <property type="molecule type" value="Genomic_DNA"/>
</dbReference>
<keyword evidence="3" id="KW-1185">Reference proteome</keyword>
<dbReference type="InterPro" id="IPR001106">
    <property type="entry name" value="Aromatic_Lyase"/>
</dbReference>
<dbReference type="Gene3D" id="1.10.275.10">
    <property type="entry name" value="Fumarase/aspartase (N-terminal domain)"/>
    <property type="match status" value="1"/>
</dbReference>
<dbReference type="InterPro" id="IPR024083">
    <property type="entry name" value="Fumarase/histidase_N"/>
</dbReference>
<evidence type="ECO:0000313" key="2">
    <source>
        <dbReference type="EMBL" id="CAB4032029.1"/>
    </source>
</evidence>
<accession>A0A7D9LK69</accession>
<organism evidence="2 3">
    <name type="scientific">Paramuricea clavata</name>
    <name type="common">Red gorgonian</name>
    <name type="synonym">Violescent sea-whip</name>
    <dbReference type="NCBI Taxonomy" id="317549"/>
    <lineage>
        <taxon>Eukaryota</taxon>
        <taxon>Metazoa</taxon>
        <taxon>Cnidaria</taxon>
        <taxon>Anthozoa</taxon>
        <taxon>Octocorallia</taxon>
        <taxon>Malacalcyonacea</taxon>
        <taxon>Plexauridae</taxon>
        <taxon>Paramuricea</taxon>
    </lineage>
</organism>
<reference evidence="2" key="1">
    <citation type="submission" date="2020-04" db="EMBL/GenBank/DDBJ databases">
        <authorList>
            <person name="Alioto T."/>
            <person name="Alioto T."/>
            <person name="Gomez Garrido J."/>
        </authorList>
    </citation>
    <scope>NUCLEOTIDE SEQUENCE</scope>
    <source>
        <strain evidence="2">A484AB</strain>
    </source>
</reference>
<evidence type="ECO:0000256" key="1">
    <source>
        <dbReference type="ARBA" id="ARBA00007238"/>
    </source>
</evidence>
<dbReference type="GO" id="GO:0016841">
    <property type="term" value="F:ammonia-lyase activity"/>
    <property type="evidence" value="ECO:0007669"/>
    <property type="project" value="InterPro"/>
</dbReference>
<dbReference type="PANTHER" id="PTHR10362">
    <property type="entry name" value="HISTIDINE AMMONIA-LYASE"/>
    <property type="match status" value="1"/>
</dbReference>
<proteinExistence type="inferred from homology"/>
<evidence type="ECO:0000313" key="3">
    <source>
        <dbReference type="Proteomes" id="UP001152795"/>
    </source>
</evidence>
<dbReference type="Pfam" id="PF12053">
    <property type="entry name" value="Par3_HAL_N_term"/>
    <property type="match status" value="1"/>
</dbReference>
<dbReference type="OrthoDB" id="10051290at2759"/>
<dbReference type="InterPro" id="IPR021922">
    <property type="entry name" value="Par3/HAL_N"/>
</dbReference>
<protein>
    <submittedName>
        <fullName evidence="2">Histidine ammonia-lyase</fullName>
    </submittedName>
</protein>
<name>A0A7D9LK69_PARCT</name>
<gene>
    <name evidence="2" type="ORF">PACLA_8A001757</name>
</gene>
<dbReference type="InterPro" id="IPR022313">
    <property type="entry name" value="Phe/His_NH3-lyase_AS"/>
</dbReference>
<dbReference type="FunFam" id="1.10.275.10:FF:000007">
    <property type="entry name" value="Histidine ammonia-lyase"/>
    <property type="match status" value="1"/>
</dbReference>
<sequence length="301" mass="32813">MRVHVKFEDKCLVIPCKDGKQSIKWLISEAVERFRKLRSTESTVGSQLDGLSNMPSCLYLPNGGESNEQGQDFKKEINDGCRASKIPRLNTPSKVSLDGDSLTVQLLVQLGTGEWKIQITHDALRHVKESRDLVDRIVSESRVVYGINTGFGKFAQKVISDEKLGELQENLIRSHAAGVGNPLTQEQTRMLMALRINVLAKGYSGISLENLERIVEAFNASCLPWIPEQGTVGASGDLAPLAHLALGLMGEGKMWSRKSGWADAKLVLDAHGLKPIVLGPKEGLAMINGTQLITAIGTEGM</sequence>
<dbReference type="Proteomes" id="UP001152795">
    <property type="component" value="Unassembled WGS sequence"/>
</dbReference>